<dbReference type="EMBL" id="DAAURX010000010">
    <property type="protein sequence ID" value="HAF2465531.1"/>
    <property type="molecule type" value="Genomic_DNA"/>
</dbReference>
<name>A0A749NKX0_SALER</name>
<dbReference type="EMBL" id="DAAURI010000009">
    <property type="protein sequence ID" value="HAF2668755.1"/>
    <property type="molecule type" value="Genomic_DNA"/>
</dbReference>
<evidence type="ECO:0000313" key="1">
    <source>
        <dbReference type="EMBL" id="HAF2465531.1"/>
    </source>
</evidence>
<evidence type="ECO:0000313" key="5">
    <source>
        <dbReference type="EMBL" id="HAF5974400.1"/>
    </source>
</evidence>
<dbReference type="AlphaFoldDB" id="A0A749NKX0"/>
<comment type="caution">
    <text evidence="4">The sequence shown here is derived from an EMBL/GenBank/DDBJ whole genome shotgun (WGS) entry which is preliminary data.</text>
</comment>
<gene>
    <name evidence="2" type="ORF">G8N59_003501</name>
    <name evidence="3" type="ORF">G8N66_003674</name>
    <name evidence="4" type="ORF">G8N89_003839</name>
    <name evidence="1" type="ORF">G8O02_003807</name>
    <name evidence="5" type="ORF">G9E84_003295</name>
</gene>
<dbReference type="EMBL" id="DAAVRJ010000009">
    <property type="protein sequence ID" value="HAF5974400.1"/>
    <property type="molecule type" value="Genomic_DNA"/>
</dbReference>
<proteinExistence type="predicted"/>
<feature type="non-terminal residue" evidence="4">
    <location>
        <position position="52"/>
    </location>
</feature>
<sequence>MTRNFRLLLLGVLLGLSVTATSKELTSLLAPYDEWYFNFFYPNALPAKVTYV</sequence>
<dbReference type="EMBL" id="DAAVUH010000012">
    <property type="protein sequence ID" value="HAF5665355.1"/>
    <property type="molecule type" value="Genomic_DNA"/>
</dbReference>
<reference evidence="4" key="1">
    <citation type="journal article" date="2018" name="Genome Biol.">
        <title>SKESA: strategic k-mer extension for scrupulous assemblies.</title>
        <authorList>
            <person name="Souvorov A."/>
            <person name="Agarwala R."/>
            <person name="Lipman D.J."/>
        </authorList>
    </citation>
    <scope>NUCLEOTIDE SEQUENCE</scope>
    <source>
        <strain evidence="2">MA.126 SEB-6</strain>
        <strain evidence="4">MA.132 KAW-3</strain>
        <strain evidence="1">MA.133 KAW-9</strain>
        <strain evidence="3">MA.135 KAW-10</strain>
        <strain evidence="5">MA.AU142 KAW-22</strain>
    </source>
</reference>
<evidence type="ECO:0000313" key="2">
    <source>
        <dbReference type="EMBL" id="HAF2636651.1"/>
    </source>
</evidence>
<dbReference type="EMBL" id="DAAURQ010000009">
    <property type="protein sequence ID" value="HAF2636651.1"/>
    <property type="molecule type" value="Genomic_DNA"/>
</dbReference>
<accession>A0A749NKX0</accession>
<reference evidence="4" key="2">
    <citation type="submission" date="2020-02" db="EMBL/GenBank/DDBJ databases">
        <authorList>
            <consortium name="NCBI Pathogen Detection Project"/>
        </authorList>
    </citation>
    <scope>NUCLEOTIDE SEQUENCE</scope>
    <source>
        <strain evidence="2">MA.126 SEB-6</strain>
        <strain evidence="4">MA.132 KAW-3</strain>
        <strain evidence="1">MA.133 KAW-9</strain>
        <strain evidence="3">MA.135 KAW-10</strain>
        <strain evidence="5">MA.AU142 KAW-22</strain>
    </source>
</reference>
<protein>
    <submittedName>
        <fullName evidence="4">DUF2931 family protein</fullName>
    </submittedName>
</protein>
<organism evidence="4">
    <name type="scientific">Salmonella enterica</name>
    <name type="common">Salmonella choleraesuis</name>
    <dbReference type="NCBI Taxonomy" id="28901"/>
    <lineage>
        <taxon>Bacteria</taxon>
        <taxon>Pseudomonadati</taxon>
        <taxon>Pseudomonadota</taxon>
        <taxon>Gammaproteobacteria</taxon>
        <taxon>Enterobacterales</taxon>
        <taxon>Enterobacteriaceae</taxon>
        <taxon>Salmonella</taxon>
    </lineage>
</organism>
<evidence type="ECO:0000313" key="4">
    <source>
        <dbReference type="EMBL" id="HAF5665355.1"/>
    </source>
</evidence>
<evidence type="ECO:0000313" key="3">
    <source>
        <dbReference type="EMBL" id="HAF2668755.1"/>
    </source>
</evidence>